<evidence type="ECO:0000313" key="2">
    <source>
        <dbReference type="EMBL" id="SHI73622.1"/>
    </source>
</evidence>
<dbReference type="STRING" id="579105.SAMN04488096_10442"/>
<feature type="compositionally biased region" description="Gly residues" evidence="1">
    <location>
        <begin position="1865"/>
        <end position="1874"/>
    </location>
</feature>
<dbReference type="OrthoDB" id="9814627at2"/>
<dbReference type="RefSeq" id="WP_073149515.1">
    <property type="nucleotide sequence ID" value="NZ_FQYY01000004.1"/>
</dbReference>
<feature type="region of interest" description="Disordered" evidence="1">
    <location>
        <begin position="1855"/>
        <end position="1874"/>
    </location>
</feature>
<keyword evidence="3" id="KW-1185">Reference proteome</keyword>
<accession>A0A1M6DK94</accession>
<evidence type="ECO:0000313" key="3">
    <source>
        <dbReference type="Proteomes" id="UP000184225"/>
    </source>
</evidence>
<proteinExistence type="predicted"/>
<dbReference type="EMBL" id="FQYY01000004">
    <property type="protein sequence ID" value="SHI73622.1"/>
    <property type="molecule type" value="Genomic_DNA"/>
</dbReference>
<reference evidence="2 3" key="1">
    <citation type="submission" date="2016-11" db="EMBL/GenBank/DDBJ databases">
        <authorList>
            <person name="Jaros S."/>
            <person name="Januszkiewicz K."/>
            <person name="Wedrychowicz H."/>
        </authorList>
    </citation>
    <scope>NUCLEOTIDE SEQUENCE [LARGE SCALE GENOMIC DNA]</scope>
    <source>
        <strain evidence="2 3">DSM 21425</strain>
    </source>
</reference>
<protein>
    <submittedName>
        <fullName evidence="2">Uncharacterized protein</fullName>
    </submittedName>
</protein>
<evidence type="ECO:0000256" key="1">
    <source>
        <dbReference type="SAM" id="MobiDB-lite"/>
    </source>
</evidence>
<dbReference type="Proteomes" id="UP000184225">
    <property type="component" value="Unassembled WGS sequence"/>
</dbReference>
<organism evidence="2 3">
    <name type="scientific">Mesonia phycicola</name>
    <dbReference type="NCBI Taxonomy" id="579105"/>
    <lineage>
        <taxon>Bacteria</taxon>
        <taxon>Pseudomonadati</taxon>
        <taxon>Bacteroidota</taxon>
        <taxon>Flavobacteriia</taxon>
        <taxon>Flavobacteriales</taxon>
        <taxon>Flavobacteriaceae</taxon>
        <taxon>Mesonia</taxon>
    </lineage>
</organism>
<gene>
    <name evidence="2" type="ORF">SAMN04488096_10442</name>
</gene>
<name>A0A1M6DK94_9FLAO</name>
<sequence>MIKSIRKSKFSKILASYLALQILISVIQPANLYALTGGPDQPEFNSFTPIGTSEMVDLSSGDFKYNIPIMDVGGYPLNLAYNSGVGMDQEASWVGLGWNLNVGQITRSVRGIPDDFKGDDLIYRNNIKDNRTVGLTFNINPQFWGLGDEGLGVNKGMGLGVNAGITVQHNNYTGLGFQPSYGISYDFNEHVSAGLNLSSSAASGASASPSLSLRSKRKEVNSEVNRGFTSSVGVGYNSRQGLTSFNMSAGYSMRNKNYKRSRGFSEGTSGSISFLNNTFTPSKRLAFNNSNLSFAISLGLDAWGVDAEIGVTGFGITQKLDSKTNTSNSYGFNNTHLASKNDILDFNKEKENVISKNTLNLPITNYTYDIYQIQGQGIGGMFRPFRSQVGEVFSQSVQDKSNDDSFGGEGEGGTGWHVGLDFTLADGFSRTGKWNTPVSNYFKENTNYNIDYEPVYYKTIGEYTVDLEASEMLEDKLGGDQPIRIGIGGNSNGPGKYAENKYEVKQSNTISSTGNHSYAQESINSPIQREHREIRNTAIKPVYHSEVELNPFVYSSTSQEAKPHHIAGYEILKTDGAKYIYGETVYNNIKQENTFAVDGEPNLDGTVDVDSISQENSIKNVSGVDNYFNSITTPGYAHTYLLTGVLSSDYEDLTGDGMTDDDLGSYTKFNYEIHESSYNWRVPYQIGKASFNQGLYSNTKDQKGSIVSGTKELKYIHTIETKTHVAYFKLLNRNDAIEADGNKYMKKIDKIFLFSKPEYQKLVEDVDNQNPENIDENILIKNAIKVAHFEYDYSLCRKLPNNVNTLGVQIDPSLIENGDTITGKLTLKKLYFTYRDSHMGAYTPYKFHYTEDNMNPDYSLKAYDIWGNYKPNNAINYNVFNNPLSPQEFPYVQQLDTDLQDQYVTAWSLTSIDLPSGGKIDLTYESDDYQYVQDRKAMQMFKIAGVTKESNIPSGSDIGNTTLYKNGSYSEDAKYLIVELQEDNLISTELFQQKYLAEHYDKPIFFRFLLNMSKSTGQGNQSNDYDYVEGYFKIDKNESLNTFSSNGKFYGAIPMQFSDMEGGVNGQKNVNPISKAGWYFGQKYLPKKVYGLPQYSSAASIKDIINQLKSDFGAIDEIIRGPNAKLRNQKLIARRYIPEKSWIRLLNPSGTKLGGGSRIRKIEMHDNWDAMMGSTQDIYKQFYGQEYSYKLDDGTSSGVATYEPNASKENPFVEPFYSKDENLVAPREVNYTEKPFGESYFPSAQVTYSKVEVKNLSRERQDGNQTLSVNKHATGKIVQEFYTSKDFPTKVDYTTLDGPNNFYSNDNNMLNQGLGGILGLNVKVNTELTLSQGFSVQTNDMNGKEKRQSVYSELGEYISGVEYKYNVNDDGSLNNRVPVVKENGEIITTAEVGMHYDVINDFFENYTYSNMSGNQTNVVAIPVPLPPFVWVIPTSVPQSSTHKTILHTATTTKVIHRTGILKEKIAYDLGSSVSTKNLAWDSKTGDVVLTETSNEYNDQYYNLNFPSYWSYPQMGFATKNLGISSTLINQGGYYHLSDNTDLREFFTEGDELNLKYYSHIFPPKLKENKAWVIGFNNQGTGIRLMDREGEIIDEGTNIIFKISRSGYRNLQKSSMASITLMKNPINDDQIDQSDFLMNLSALINPRIINASAIEYKDFWPSPCEGNIPQLHYTLDEKGNEIYLPESICLNPYVNNIKGDYRAVKSYAYLTGRNEGDGLGVRNQGFFNEFSPFYTLDNNQNWVINSNSQDRWTFASEVTRYSPYGAELENKDALGRHSSAQYGYKYTLPTAVSSNSSYQEMGFDGFEDYTEASLEKTHFGFQNVPGISNSISNERSHSGKKSIKIEAGDEIEFNSTLESCNSSSSSGGGGGSVMY</sequence>